<dbReference type="InterPro" id="IPR016181">
    <property type="entry name" value="Acyl_CoA_acyltransferase"/>
</dbReference>
<dbReference type="AlphaFoldDB" id="A0A814SHZ3"/>
<dbReference type="InterPro" id="IPR000182">
    <property type="entry name" value="GNAT_dom"/>
</dbReference>
<dbReference type="SUPFAM" id="SSF55729">
    <property type="entry name" value="Acyl-CoA N-acyltransferases (Nat)"/>
    <property type="match status" value="1"/>
</dbReference>
<proteinExistence type="predicted"/>
<dbReference type="GO" id="GO:0034069">
    <property type="term" value="F:aminoglycoside N-acetyltransferase activity"/>
    <property type="evidence" value="ECO:0007669"/>
    <property type="project" value="TreeGrafter"/>
</dbReference>
<dbReference type="Pfam" id="PF13527">
    <property type="entry name" value="Acetyltransf_9"/>
    <property type="match status" value="1"/>
</dbReference>
<evidence type="ECO:0000313" key="3">
    <source>
        <dbReference type="EMBL" id="CAF3912081.1"/>
    </source>
</evidence>
<reference evidence="2" key="1">
    <citation type="submission" date="2021-02" db="EMBL/GenBank/DDBJ databases">
        <authorList>
            <person name="Nowell W R."/>
        </authorList>
    </citation>
    <scope>NUCLEOTIDE SEQUENCE</scope>
</reference>
<comment type="caution">
    <text evidence="2">The sequence shown here is derived from an EMBL/GenBank/DDBJ whole genome shotgun (WGS) entry which is preliminary data.</text>
</comment>
<dbReference type="OrthoDB" id="9988343at2759"/>
<protein>
    <recommendedName>
        <fullName evidence="1">N-acetyltransferase domain-containing protein</fullName>
    </recommendedName>
</protein>
<dbReference type="InterPro" id="IPR051554">
    <property type="entry name" value="Acetyltransferase_Eis"/>
</dbReference>
<dbReference type="PANTHER" id="PTHR37817:SF1">
    <property type="entry name" value="N-ACETYLTRANSFERASE EIS"/>
    <property type="match status" value="1"/>
</dbReference>
<organism evidence="2 4">
    <name type="scientific">Didymodactylos carnosus</name>
    <dbReference type="NCBI Taxonomy" id="1234261"/>
    <lineage>
        <taxon>Eukaryota</taxon>
        <taxon>Metazoa</taxon>
        <taxon>Spiralia</taxon>
        <taxon>Gnathifera</taxon>
        <taxon>Rotifera</taxon>
        <taxon>Eurotatoria</taxon>
        <taxon>Bdelloidea</taxon>
        <taxon>Philodinida</taxon>
        <taxon>Philodinidae</taxon>
        <taxon>Didymodactylos</taxon>
    </lineage>
</organism>
<dbReference type="EMBL" id="CAJOBC010006822">
    <property type="protein sequence ID" value="CAF3912081.1"/>
    <property type="molecule type" value="Genomic_DNA"/>
</dbReference>
<dbReference type="PANTHER" id="PTHR37817">
    <property type="entry name" value="N-ACETYLTRANSFERASE EIS"/>
    <property type="match status" value="1"/>
</dbReference>
<dbReference type="PROSITE" id="PS51186">
    <property type="entry name" value="GNAT"/>
    <property type="match status" value="1"/>
</dbReference>
<dbReference type="Proteomes" id="UP000681722">
    <property type="component" value="Unassembled WGS sequence"/>
</dbReference>
<dbReference type="GO" id="GO:0030649">
    <property type="term" value="P:aminoglycoside antibiotic catabolic process"/>
    <property type="evidence" value="ECO:0007669"/>
    <property type="project" value="TreeGrafter"/>
</dbReference>
<evidence type="ECO:0000259" key="1">
    <source>
        <dbReference type="PROSITE" id="PS51186"/>
    </source>
</evidence>
<dbReference type="EMBL" id="CAJNOQ010006823">
    <property type="protein sequence ID" value="CAF1148530.1"/>
    <property type="molecule type" value="Genomic_DNA"/>
</dbReference>
<accession>A0A814SHZ3</accession>
<feature type="domain" description="N-acetyltransferase" evidence="1">
    <location>
        <begin position="19"/>
        <end position="163"/>
    </location>
</feature>
<gene>
    <name evidence="2" type="ORF">GPM918_LOCUS21057</name>
    <name evidence="3" type="ORF">SRO942_LOCUS21054</name>
</gene>
<keyword evidence="4" id="KW-1185">Reference proteome</keyword>
<dbReference type="Proteomes" id="UP000663829">
    <property type="component" value="Unassembled WGS sequence"/>
</dbReference>
<dbReference type="Gene3D" id="3.40.630.30">
    <property type="match status" value="1"/>
</dbReference>
<evidence type="ECO:0000313" key="4">
    <source>
        <dbReference type="Proteomes" id="UP000663829"/>
    </source>
</evidence>
<sequence length="333" mass="38475">MERTNGADDRTFQFNNESVIYRPLTTNEQEAALTHWRSNFPATKPDFFDRYYSCASPTYVEGDTLGAFYEGSLVSTVHICRLKPHQWNDDTLLCGGIANVSTVSAYRCHGLSRHLLTLAIDKMTKEGFHYSLLGTDKYSHYAALGWEQMHLTYTIVELDQNLLTTTSNISKWIPFTSMTNFPDLSTLYENNVRPLQFERSPSYFEHWVGWNWRKSSAFINVLQGKGYIVLSILDNTDEKCLTVSEWKCEDEETEKILLKSAAVEALKQNTTKLRFDALPQYVNKQYFNELGVVTNATHDDSMIRNINLSTEKYNQLKELYTSGKSICWRSDWF</sequence>
<evidence type="ECO:0000313" key="2">
    <source>
        <dbReference type="EMBL" id="CAF1148530.1"/>
    </source>
</evidence>
<name>A0A814SHZ3_9BILA</name>